<proteinExistence type="predicted"/>
<evidence type="ECO:0000313" key="2">
    <source>
        <dbReference type="WBParaSite" id="PS1159_v2.g11627.t1"/>
    </source>
</evidence>
<organism evidence="1 2">
    <name type="scientific">Panagrolaimus sp. PS1159</name>
    <dbReference type="NCBI Taxonomy" id="55785"/>
    <lineage>
        <taxon>Eukaryota</taxon>
        <taxon>Metazoa</taxon>
        <taxon>Ecdysozoa</taxon>
        <taxon>Nematoda</taxon>
        <taxon>Chromadorea</taxon>
        <taxon>Rhabditida</taxon>
        <taxon>Tylenchina</taxon>
        <taxon>Panagrolaimomorpha</taxon>
        <taxon>Panagrolaimoidea</taxon>
        <taxon>Panagrolaimidae</taxon>
        <taxon>Panagrolaimus</taxon>
    </lineage>
</organism>
<protein>
    <submittedName>
        <fullName evidence="2">Uncharacterized protein</fullName>
    </submittedName>
</protein>
<evidence type="ECO:0000313" key="1">
    <source>
        <dbReference type="Proteomes" id="UP000887580"/>
    </source>
</evidence>
<accession>A0AC35EZI6</accession>
<dbReference type="WBParaSite" id="PS1159_v2.g11627.t1">
    <property type="protein sequence ID" value="PS1159_v2.g11627.t1"/>
    <property type="gene ID" value="PS1159_v2.g11627"/>
</dbReference>
<reference evidence="2" key="1">
    <citation type="submission" date="2022-11" db="UniProtKB">
        <authorList>
            <consortium name="WormBaseParasite"/>
        </authorList>
    </citation>
    <scope>IDENTIFICATION</scope>
</reference>
<dbReference type="Proteomes" id="UP000887580">
    <property type="component" value="Unplaced"/>
</dbReference>
<sequence>MSPVGSYNIQKYQQYQQPNTSSSDIDSATATKTTMLPHSSASSFKQQSSPGASKITYNNELQVTNPLNYATSPLSDSLLLALRRSRPNTR</sequence>
<name>A0AC35EZI6_9BILA</name>